<keyword evidence="2" id="KW-1185">Reference proteome</keyword>
<dbReference type="Proteomes" id="UP000308760">
    <property type="component" value="Unassembled WGS sequence"/>
</dbReference>
<dbReference type="OrthoDB" id="5220063at2"/>
<sequence>MPTFRQCLDADPAKFSGVTAEWNRAGSDMDRFVDDYADCMEGLADKWAGSDYDSAASWLPSVKAFNMTTQGAIKLGAATLQATGSVMQATVQVLKSTKQAAESAGYKVLDAPMVILGPRQWQQVSSAGPAAPAVLAAYQAGALAFNGFLMAQFAILNATDVAAAGGLHAAINTARAVGSVASAATPVVNTATQAADAWQNA</sequence>
<organism evidence="1 2">
    <name type="scientific">Glycomyces buryatensis</name>
    <dbReference type="NCBI Taxonomy" id="2570927"/>
    <lineage>
        <taxon>Bacteria</taxon>
        <taxon>Bacillati</taxon>
        <taxon>Actinomycetota</taxon>
        <taxon>Actinomycetes</taxon>
        <taxon>Glycomycetales</taxon>
        <taxon>Glycomycetaceae</taxon>
        <taxon>Glycomyces</taxon>
    </lineage>
</organism>
<reference evidence="2" key="1">
    <citation type="submission" date="2019-04" db="EMBL/GenBank/DDBJ databases">
        <title>Nocardioides xinjiangensis sp. nov.</title>
        <authorList>
            <person name="Liu S."/>
        </authorList>
    </citation>
    <scope>NUCLEOTIDE SEQUENCE [LARGE SCALE GENOMIC DNA]</scope>
    <source>
        <strain evidence="2">18</strain>
    </source>
</reference>
<evidence type="ECO:0000313" key="2">
    <source>
        <dbReference type="Proteomes" id="UP000308760"/>
    </source>
</evidence>
<dbReference type="EMBL" id="STGY01000009">
    <property type="protein sequence ID" value="THV42987.1"/>
    <property type="molecule type" value="Genomic_DNA"/>
</dbReference>
<protein>
    <submittedName>
        <fullName evidence="1">Uncharacterized protein</fullName>
    </submittedName>
</protein>
<accession>A0A4S8QED8</accession>
<comment type="caution">
    <text evidence="1">The sequence shown here is derived from an EMBL/GenBank/DDBJ whole genome shotgun (WGS) entry which is preliminary data.</text>
</comment>
<name>A0A4S8QED8_9ACTN</name>
<dbReference type="RefSeq" id="WP_136533118.1">
    <property type="nucleotide sequence ID" value="NZ_STGY01000009.1"/>
</dbReference>
<reference evidence="1 2" key="2">
    <citation type="submission" date="2019-05" db="EMBL/GenBank/DDBJ databases">
        <title>Glycomyces buryatensis sp. nov.</title>
        <authorList>
            <person name="Nikitina E."/>
        </authorList>
    </citation>
    <scope>NUCLEOTIDE SEQUENCE [LARGE SCALE GENOMIC DNA]</scope>
    <source>
        <strain evidence="1 2">18</strain>
    </source>
</reference>
<dbReference type="AlphaFoldDB" id="A0A4S8QED8"/>
<proteinExistence type="predicted"/>
<gene>
    <name evidence="1" type="ORF">FAB82_03265</name>
</gene>
<evidence type="ECO:0000313" key="1">
    <source>
        <dbReference type="EMBL" id="THV42987.1"/>
    </source>
</evidence>